<proteinExistence type="predicted"/>
<reference evidence="1 2" key="1">
    <citation type="journal article" date="2019" name="Nat. Plants">
        <title>Stout camphor tree genome fills gaps in understanding of flowering plant genome evolution.</title>
        <authorList>
            <person name="Chaw S.M."/>
            <person name="Liu Y.C."/>
            <person name="Wu Y.W."/>
            <person name="Wang H.Y."/>
            <person name="Lin C.I."/>
            <person name="Wu C.S."/>
            <person name="Ke H.M."/>
            <person name="Chang L.Y."/>
            <person name="Hsu C.Y."/>
            <person name="Yang H.T."/>
            <person name="Sudianto E."/>
            <person name="Hsu M.H."/>
            <person name="Wu K.P."/>
            <person name="Wang L.N."/>
            <person name="Leebens-Mack J.H."/>
            <person name="Tsai I.J."/>
        </authorList>
    </citation>
    <scope>NUCLEOTIDE SEQUENCE [LARGE SCALE GENOMIC DNA]</scope>
    <source>
        <strain evidence="2">cv. Chaw 1501</strain>
        <tissue evidence="1">Young leaves</tissue>
    </source>
</reference>
<dbReference type="OrthoDB" id="2011836at2759"/>
<dbReference type="PANTHER" id="PTHR36077:SF1">
    <property type="entry name" value="HOMEOBOX PROSPERO PROTEIN"/>
    <property type="match status" value="1"/>
</dbReference>
<dbReference type="AlphaFoldDB" id="A0A3S3P6W2"/>
<sequence length="145" mass="17321">MLLFSLFIIRKIGLGKEDYYFWKQIGKSLLCTYALYGAAMWWQENSPLGWWNFKYIPKEEKDTVIYERVNYPYPGDKEAMDAFIASGGLRGTAIGPQGFFDPREDSENYHKEWQKKRYEQEAKKLWFRMKNEVISELQEKGFDNE</sequence>
<gene>
    <name evidence="1" type="ORF">CKAN_01320800</name>
</gene>
<comment type="caution">
    <text evidence="1">The sequence shown here is derived from an EMBL/GenBank/DDBJ whole genome shotgun (WGS) entry which is preliminary data.</text>
</comment>
<evidence type="ECO:0000313" key="2">
    <source>
        <dbReference type="Proteomes" id="UP000283530"/>
    </source>
</evidence>
<dbReference type="EMBL" id="QPKB01000005">
    <property type="protein sequence ID" value="RWR84397.1"/>
    <property type="molecule type" value="Genomic_DNA"/>
</dbReference>
<organism evidence="1 2">
    <name type="scientific">Cinnamomum micranthum f. kanehirae</name>
    <dbReference type="NCBI Taxonomy" id="337451"/>
    <lineage>
        <taxon>Eukaryota</taxon>
        <taxon>Viridiplantae</taxon>
        <taxon>Streptophyta</taxon>
        <taxon>Embryophyta</taxon>
        <taxon>Tracheophyta</taxon>
        <taxon>Spermatophyta</taxon>
        <taxon>Magnoliopsida</taxon>
        <taxon>Magnoliidae</taxon>
        <taxon>Laurales</taxon>
        <taxon>Lauraceae</taxon>
        <taxon>Cinnamomum</taxon>
    </lineage>
</organism>
<name>A0A3S3P6W2_9MAGN</name>
<keyword evidence="2" id="KW-1185">Reference proteome</keyword>
<evidence type="ECO:0000313" key="1">
    <source>
        <dbReference type="EMBL" id="RWR84397.1"/>
    </source>
</evidence>
<dbReference type="Proteomes" id="UP000283530">
    <property type="component" value="Unassembled WGS sequence"/>
</dbReference>
<dbReference type="PANTHER" id="PTHR36077">
    <property type="entry name" value="BNAA02G07370D PROTEIN"/>
    <property type="match status" value="1"/>
</dbReference>
<protein>
    <submittedName>
        <fullName evidence="1">Uncharacterized protein</fullName>
    </submittedName>
</protein>
<accession>A0A3S3P6W2</accession>